<reference evidence="18" key="2">
    <citation type="journal article" date="2022" name="Microbiol. Resour. Announc.">
        <title>Whole-Genome Sequence of Entomortierella parvispora E1425, a Mucoromycotan Fungus Associated with Burkholderiaceae-Related Endosymbiotic Bacteria.</title>
        <authorList>
            <person name="Herlambang A."/>
            <person name="Guo Y."/>
            <person name="Takashima Y."/>
            <person name="Narisawa K."/>
            <person name="Ohta H."/>
            <person name="Nishizawa T."/>
        </authorList>
    </citation>
    <scope>NUCLEOTIDE SEQUENCE</scope>
    <source>
        <strain evidence="18">E1425</strain>
    </source>
</reference>
<comment type="catalytic activity">
    <reaction evidence="14">
        <text>a di-trans,poly-cis-dolichyl beta-D-mannosyl phosphate + L-seryl-[protein] = 3-O-(alpha-D-mannosyl)-L-seryl-[protein] + a di-trans,poly-cis-dolichyl phosphate + H(+)</text>
        <dbReference type="Rhea" id="RHEA:17377"/>
        <dbReference type="Rhea" id="RHEA-COMP:9863"/>
        <dbReference type="Rhea" id="RHEA-COMP:13546"/>
        <dbReference type="Rhea" id="RHEA-COMP:19498"/>
        <dbReference type="Rhea" id="RHEA-COMP:19501"/>
        <dbReference type="ChEBI" id="CHEBI:15378"/>
        <dbReference type="ChEBI" id="CHEBI:29999"/>
        <dbReference type="ChEBI" id="CHEBI:57683"/>
        <dbReference type="ChEBI" id="CHEBI:58211"/>
        <dbReference type="ChEBI" id="CHEBI:137321"/>
        <dbReference type="EC" id="2.4.1.109"/>
    </reaction>
</comment>
<dbReference type="SUPFAM" id="SSF82109">
    <property type="entry name" value="MIR domain"/>
    <property type="match status" value="1"/>
</dbReference>
<dbReference type="EMBL" id="BQFW01000013">
    <property type="protein sequence ID" value="GJJ77085.1"/>
    <property type="molecule type" value="Genomic_DNA"/>
</dbReference>
<feature type="region of interest" description="Disordered" evidence="15">
    <location>
        <begin position="1"/>
        <end position="269"/>
    </location>
</feature>
<dbReference type="PANTHER" id="PTHR10050:SF50">
    <property type="entry name" value="DOLICHYL-PHOSPHATE-MANNOSE--PROTEIN MANNOSYLTRANSFERASE 1-RELATED"/>
    <property type="match status" value="1"/>
</dbReference>
<feature type="transmembrane region" description="Helical" evidence="16">
    <location>
        <begin position="573"/>
        <end position="591"/>
    </location>
</feature>
<feature type="compositionally biased region" description="Low complexity" evidence="15">
    <location>
        <begin position="24"/>
        <end position="45"/>
    </location>
</feature>
<dbReference type="PROSITE" id="PS50919">
    <property type="entry name" value="MIR"/>
    <property type="match status" value="2"/>
</dbReference>
<reference evidence="18" key="1">
    <citation type="submission" date="2021-11" db="EMBL/GenBank/DDBJ databases">
        <authorList>
            <person name="Herlambang A."/>
            <person name="Guo Y."/>
            <person name="Takashima Y."/>
            <person name="Nishizawa T."/>
        </authorList>
    </citation>
    <scope>NUCLEOTIDE SEQUENCE</scope>
    <source>
        <strain evidence="18">E1425</strain>
    </source>
</reference>
<name>A0A9P3HI26_9FUNG</name>
<evidence type="ECO:0000256" key="10">
    <source>
        <dbReference type="ARBA" id="ARBA00022989"/>
    </source>
</evidence>
<dbReference type="EC" id="2.4.1.109" evidence="4"/>
<keyword evidence="12" id="KW-0325">Glycoprotein</keyword>
<feature type="compositionally biased region" description="Low complexity" evidence="15">
    <location>
        <begin position="1149"/>
        <end position="1159"/>
    </location>
</feature>
<comment type="catalytic activity">
    <reaction evidence="13">
        <text>a di-trans,poly-cis-dolichyl beta-D-mannosyl phosphate + L-threonyl-[protein] = 3-O-(alpha-D-mannosyl)-L-threonyl-[protein] + a di-trans,poly-cis-dolichyl phosphate + H(+)</text>
        <dbReference type="Rhea" id="RHEA:53396"/>
        <dbReference type="Rhea" id="RHEA-COMP:11060"/>
        <dbReference type="Rhea" id="RHEA-COMP:13547"/>
        <dbReference type="Rhea" id="RHEA-COMP:19498"/>
        <dbReference type="Rhea" id="RHEA-COMP:19501"/>
        <dbReference type="ChEBI" id="CHEBI:15378"/>
        <dbReference type="ChEBI" id="CHEBI:30013"/>
        <dbReference type="ChEBI" id="CHEBI:57683"/>
        <dbReference type="ChEBI" id="CHEBI:58211"/>
        <dbReference type="ChEBI" id="CHEBI:137323"/>
        <dbReference type="EC" id="2.4.1.109"/>
    </reaction>
</comment>
<evidence type="ECO:0000256" key="11">
    <source>
        <dbReference type="ARBA" id="ARBA00023136"/>
    </source>
</evidence>
<dbReference type="InterPro" id="IPR036300">
    <property type="entry name" value="MIR_dom_sf"/>
</dbReference>
<organism evidence="18 19">
    <name type="scientific">Entomortierella parvispora</name>
    <dbReference type="NCBI Taxonomy" id="205924"/>
    <lineage>
        <taxon>Eukaryota</taxon>
        <taxon>Fungi</taxon>
        <taxon>Fungi incertae sedis</taxon>
        <taxon>Mucoromycota</taxon>
        <taxon>Mortierellomycotina</taxon>
        <taxon>Mortierellomycetes</taxon>
        <taxon>Mortierellales</taxon>
        <taxon>Mortierellaceae</taxon>
        <taxon>Entomortierella</taxon>
    </lineage>
</organism>
<feature type="transmembrane region" description="Helical" evidence="16">
    <location>
        <begin position="1040"/>
        <end position="1057"/>
    </location>
</feature>
<evidence type="ECO:0000256" key="14">
    <source>
        <dbReference type="ARBA" id="ARBA00045102"/>
    </source>
</evidence>
<keyword evidence="11 16" id="KW-0472">Membrane</keyword>
<dbReference type="Gene3D" id="2.80.10.50">
    <property type="match status" value="1"/>
</dbReference>
<feature type="compositionally biased region" description="Polar residues" evidence="15">
    <location>
        <begin position="1225"/>
        <end position="1240"/>
    </location>
</feature>
<dbReference type="Pfam" id="PF16192">
    <property type="entry name" value="PMT_4TMC"/>
    <property type="match status" value="1"/>
</dbReference>
<evidence type="ECO:0000256" key="7">
    <source>
        <dbReference type="ARBA" id="ARBA00022692"/>
    </source>
</evidence>
<evidence type="ECO:0000256" key="3">
    <source>
        <dbReference type="ARBA" id="ARBA00007222"/>
    </source>
</evidence>
<feature type="domain" description="MIR" evidence="17">
    <location>
        <begin position="705"/>
        <end position="763"/>
    </location>
</feature>
<dbReference type="PANTHER" id="PTHR10050">
    <property type="entry name" value="DOLICHYL-PHOSPHATE-MANNOSE--PROTEIN MANNOSYLTRANSFERASE"/>
    <property type="match status" value="1"/>
</dbReference>
<dbReference type="GO" id="GO:0005789">
    <property type="term" value="C:endoplasmic reticulum membrane"/>
    <property type="evidence" value="ECO:0007669"/>
    <property type="project" value="UniProtKB-SubCell"/>
</dbReference>
<feature type="region of interest" description="Disordered" evidence="15">
    <location>
        <begin position="1291"/>
        <end position="1325"/>
    </location>
</feature>
<accession>A0A9P3HI26</accession>
<gene>
    <name evidence="18" type="ORF">EMPS_09444</name>
</gene>
<evidence type="ECO:0000256" key="2">
    <source>
        <dbReference type="ARBA" id="ARBA00004922"/>
    </source>
</evidence>
<keyword evidence="19" id="KW-1185">Reference proteome</keyword>
<dbReference type="InterPro" id="IPR027005">
    <property type="entry name" value="PMT-like"/>
</dbReference>
<feature type="domain" description="MIR" evidence="17">
    <location>
        <begin position="626"/>
        <end position="681"/>
    </location>
</feature>
<evidence type="ECO:0000256" key="16">
    <source>
        <dbReference type="SAM" id="Phobius"/>
    </source>
</evidence>
<feature type="transmembrane region" description="Helical" evidence="16">
    <location>
        <begin position="487"/>
        <end position="507"/>
    </location>
</feature>
<evidence type="ECO:0000256" key="12">
    <source>
        <dbReference type="ARBA" id="ARBA00023180"/>
    </source>
</evidence>
<keyword evidence="5 18" id="KW-0328">Glycosyltransferase</keyword>
<evidence type="ECO:0000313" key="18">
    <source>
        <dbReference type="EMBL" id="GJJ77085.1"/>
    </source>
</evidence>
<dbReference type="InterPro" id="IPR032421">
    <property type="entry name" value="PMT_4TMC"/>
</dbReference>
<feature type="compositionally biased region" description="Acidic residues" evidence="15">
    <location>
        <begin position="251"/>
        <end position="262"/>
    </location>
</feature>
<feature type="compositionally biased region" description="Basic and acidic residues" evidence="15">
    <location>
        <begin position="1182"/>
        <end position="1197"/>
    </location>
</feature>
<dbReference type="Pfam" id="PF02366">
    <property type="entry name" value="PMT"/>
    <property type="match status" value="1"/>
</dbReference>
<feature type="compositionally biased region" description="Gly residues" evidence="15">
    <location>
        <begin position="76"/>
        <end position="94"/>
    </location>
</feature>
<evidence type="ECO:0000256" key="15">
    <source>
        <dbReference type="SAM" id="MobiDB-lite"/>
    </source>
</evidence>
<feature type="compositionally biased region" description="Low complexity" evidence="15">
    <location>
        <begin position="55"/>
        <end position="72"/>
    </location>
</feature>
<evidence type="ECO:0000256" key="8">
    <source>
        <dbReference type="ARBA" id="ARBA00022737"/>
    </source>
</evidence>
<evidence type="ECO:0000259" key="17">
    <source>
        <dbReference type="PROSITE" id="PS50919"/>
    </source>
</evidence>
<feature type="compositionally biased region" description="Basic and acidic residues" evidence="15">
    <location>
        <begin position="1205"/>
        <end position="1214"/>
    </location>
</feature>
<evidence type="ECO:0000256" key="6">
    <source>
        <dbReference type="ARBA" id="ARBA00022679"/>
    </source>
</evidence>
<dbReference type="OrthoDB" id="292747at2759"/>
<feature type="compositionally biased region" description="Low complexity" evidence="15">
    <location>
        <begin position="1291"/>
        <end position="1312"/>
    </location>
</feature>
<evidence type="ECO:0000313" key="19">
    <source>
        <dbReference type="Proteomes" id="UP000827284"/>
    </source>
</evidence>
<sequence>MSFGGYNPAGSSDLPFSSPGGSGMRSRASSVSSVHSTHSTSSAAGAPPPPPPPTNQQQQQQSPYQSPYNSRPGTPLGKGGDGYFGANGASGYGAAGYDVGYASGSSSPASVGPYHSPTPPAPNQQRQSHYGYGAGKQTASSGYDSPAGVSSSVPSFYGADLQQQHQRHSRSHSNASETSLNIDTGGLGGLNDGTFSPGLGSGHSSASSSRRGSVSSESGSIGSFFGRKIGKTFRPPGPEPHQAPEDYYGSENDDGSDSNLDLDLDHDMSDPETRKKALIMRTRMAKSSSIKGFRGGRGGGRMRDLFNDWDLLLPNTKADPYEEEDDDGLNEDEKWKKRQMVKRGWESPRGQIILLTLLTLLAVFVRIWKLAIPSAVVFDEQHFGGFAADYIRGEFFMDLHPPLGKMLFAAVASMLRFNGNFHFAPGSLYPKTVPFIGMRLFAVACGAGLIPVAYMTIRRSGHSTQAAFTAAILITFENAMITQSRFILLDAPMMLFMGYTLLTWINFYNHRNRPFTRGWWIWLVQTGFGLFLSSSVKWVGLFTIATIGVCVIKYLQEARTHLYISTREFSKQFIALFFCLLLMPVVLYLGLHAVDFAILSKSGSGNAWVSPQFQMTLKGHDVVPVMADIAWDSKVRIRHANTNGGWIHSMPGETTRESAKDQAIQLVEWDDELTCWHIYPADPSLKEQHAQHKFERKYDPSIQFQGYIYDGDEIRLRHCYTKVALATNDIESVGSNKTFLKEVRGIKWSKKPTKETVWRLELVPEGSVPGLADYHGLEGKSFSAAKGGSSPKVIEREMRDPVVNSKDEKSGATLPARDENKQWHSIKGFRLYNEKQKCYLQSSKVFRAPYSTYQEVGCIQGGRQKANTIFIVDENINPHLPKRATSLSYRPLTFFQKFKELNRVMWWTHHDLSAPVHGDEQTRRPSDESHPWTWPLMRRGMNYYASKETNHYVHFIGNPLLWWAATGAVAFYVASCLLSVYQFLRSKNITATSSAMGRHRGKQAERDRFGVTPFYAVASGTFFAGWAIHYLPFFFMSRQVFLHHYLPALYFSILLLVSRLDRLWSSWPALSNNGGGSSSGGSTLIVTSGRMRFLVGVGLMAAMIMSWWMFSPLSYGTDFATKAQCQRLQALGGWNFICQRQDLPWARPDAAAAAAAAEAEAARKREEDEEDDDESHFYYNDADDHNSVEGSIDDSHHGAQQQSAQEDRRPDEHAQQQGQGDGKIFTNTDPLNEMTANADSRTQEALEKQQLKAEKEALEEKQRQLEARLAAQEQELEQQRLLQKQRELEQQLLQQQQEQARQQEQQRQQQQQVPSEPTREMLEEQVRILQAQLESNRLKQLNQHQQQNQG</sequence>
<feature type="compositionally biased region" description="Low complexity" evidence="15">
    <location>
        <begin position="192"/>
        <end position="223"/>
    </location>
</feature>
<feature type="transmembrane region" description="Helical" evidence="16">
    <location>
        <begin position="1093"/>
        <end position="1110"/>
    </location>
</feature>
<feature type="compositionally biased region" description="Polar residues" evidence="15">
    <location>
        <begin position="137"/>
        <end position="154"/>
    </location>
</feature>
<evidence type="ECO:0000256" key="13">
    <source>
        <dbReference type="ARBA" id="ARBA00045085"/>
    </source>
</evidence>
<feature type="compositionally biased region" description="Low complexity" evidence="15">
    <location>
        <begin position="95"/>
        <end position="114"/>
    </location>
</feature>
<feature type="compositionally biased region" description="Basic and acidic residues" evidence="15">
    <location>
        <begin position="1241"/>
        <end position="1262"/>
    </location>
</feature>
<dbReference type="InterPro" id="IPR016093">
    <property type="entry name" value="MIR_motif"/>
</dbReference>
<keyword evidence="9" id="KW-0256">Endoplasmic reticulum</keyword>
<keyword evidence="6" id="KW-0808">Transferase</keyword>
<evidence type="ECO:0000256" key="5">
    <source>
        <dbReference type="ARBA" id="ARBA00022676"/>
    </source>
</evidence>
<evidence type="ECO:0000256" key="4">
    <source>
        <dbReference type="ARBA" id="ARBA00012839"/>
    </source>
</evidence>
<proteinExistence type="inferred from homology"/>
<feature type="transmembrane region" description="Helical" evidence="16">
    <location>
        <begin position="960"/>
        <end position="984"/>
    </location>
</feature>
<keyword evidence="7 16" id="KW-0812">Transmembrane</keyword>
<evidence type="ECO:0000256" key="1">
    <source>
        <dbReference type="ARBA" id="ARBA00004477"/>
    </source>
</evidence>
<feature type="region of interest" description="Disordered" evidence="15">
    <location>
        <begin position="1149"/>
        <end position="1262"/>
    </location>
</feature>
<keyword evidence="10 16" id="KW-1133">Transmembrane helix</keyword>
<comment type="subcellular location">
    <subcellularLocation>
        <location evidence="1">Endoplasmic reticulum membrane</location>
        <topology evidence="1">Multi-pass membrane protein</topology>
    </subcellularLocation>
</comment>
<feature type="transmembrane region" description="Helical" evidence="16">
    <location>
        <begin position="1009"/>
        <end position="1028"/>
    </location>
</feature>
<comment type="similarity">
    <text evidence="3">Belongs to the glycosyltransferase 39 family.</text>
</comment>
<comment type="pathway">
    <text evidence="2">Protein modification; protein glycosylation.</text>
</comment>
<dbReference type="GO" id="GO:0004169">
    <property type="term" value="F:dolichyl-phosphate-mannose-protein mannosyltransferase activity"/>
    <property type="evidence" value="ECO:0007669"/>
    <property type="project" value="UniProtKB-EC"/>
</dbReference>
<feature type="transmembrane region" description="Helical" evidence="16">
    <location>
        <begin position="436"/>
        <end position="457"/>
    </location>
</feature>
<keyword evidence="8" id="KW-0677">Repeat</keyword>
<feature type="transmembrane region" description="Helical" evidence="16">
    <location>
        <begin position="519"/>
        <end position="552"/>
    </location>
</feature>
<comment type="caution">
    <text evidence="18">The sequence shown here is derived from an EMBL/GenBank/DDBJ whole genome shotgun (WGS) entry which is preliminary data.</text>
</comment>
<protein>
    <recommendedName>
        <fullName evidence="4">dolichyl-phosphate-mannose--protein mannosyltransferase</fullName>
        <ecNumber evidence="4">2.4.1.109</ecNumber>
    </recommendedName>
</protein>
<dbReference type="InterPro" id="IPR003342">
    <property type="entry name" value="ArnT-like_N"/>
</dbReference>
<dbReference type="Proteomes" id="UP000827284">
    <property type="component" value="Unassembled WGS sequence"/>
</dbReference>
<evidence type="ECO:0000256" key="9">
    <source>
        <dbReference type="ARBA" id="ARBA00022824"/>
    </source>
</evidence>